<proteinExistence type="predicted"/>
<dbReference type="Pfam" id="PF04205">
    <property type="entry name" value="FMN_bind"/>
    <property type="match status" value="1"/>
</dbReference>
<organism evidence="7 8">
    <name type="scientific">Steroidobacter denitrificans</name>
    <dbReference type="NCBI Taxonomy" id="465721"/>
    <lineage>
        <taxon>Bacteria</taxon>
        <taxon>Pseudomonadati</taxon>
        <taxon>Pseudomonadota</taxon>
        <taxon>Gammaproteobacteria</taxon>
        <taxon>Steroidobacterales</taxon>
        <taxon>Steroidobacteraceae</taxon>
        <taxon>Steroidobacter</taxon>
    </lineage>
</organism>
<keyword evidence="3 4" id="KW-0472">Membrane</keyword>
<feature type="transmembrane region" description="Helical" evidence="4">
    <location>
        <begin position="856"/>
        <end position="875"/>
    </location>
</feature>
<keyword evidence="5" id="KW-0732">Signal</keyword>
<keyword evidence="8" id="KW-1185">Reference proteome</keyword>
<dbReference type="EMBL" id="CP011971">
    <property type="protein sequence ID" value="AMN47779.1"/>
    <property type="molecule type" value="Genomic_DNA"/>
</dbReference>
<feature type="transmembrane region" description="Helical" evidence="4">
    <location>
        <begin position="802"/>
        <end position="820"/>
    </location>
</feature>
<dbReference type="GO" id="GO:0005886">
    <property type="term" value="C:plasma membrane"/>
    <property type="evidence" value="ECO:0007669"/>
    <property type="project" value="UniProtKB-SubCell"/>
</dbReference>
<keyword evidence="4" id="KW-0812">Transmembrane</keyword>
<keyword evidence="2" id="KW-1003">Cell membrane</keyword>
<dbReference type="KEGG" id="sdf:ACG33_11860"/>
<dbReference type="AlphaFoldDB" id="A0A127FDS4"/>
<evidence type="ECO:0000259" key="6">
    <source>
        <dbReference type="SMART" id="SM00900"/>
    </source>
</evidence>
<feature type="transmembrane region" description="Helical" evidence="4">
    <location>
        <begin position="507"/>
        <end position="530"/>
    </location>
</feature>
<comment type="subcellular location">
    <subcellularLocation>
        <location evidence="1">Cell membrane</location>
    </subcellularLocation>
</comment>
<dbReference type="PANTHER" id="PTHR30224">
    <property type="entry name" value="ELECTRON TRANSPORT PROTEIN"/>
    <property type="match status" value="1"/>
</dbReference>
<dbReference type="GO" id="GO:0010181">
    <property type="term" value="F:FMN binding"/>
    <property type="evidence" value="ECO:0007669"/>
    <property type="project" value="InterPro"/>
</dbReference>
<feature type="domain" description="FMN-binding" evidence="6">
    <location>
        <begin position="117"/>
        <end position="209"/>
    </location>
</feature>
<feature type="transmembrane region" description="Helical" evidence="4">
    <location>
        <begin position="471"/>
        <end position="487"/>
    </location>
</feature>
<evidence type="ECO:0000256" key="1">
    <source>
        <dbReference type="ARBA" id="ARBA00004236"/>
    </source>
</evidence>
<keyword evidence="4" id="KW-1133">Transmembrane helix</keyword>
<evidence type="ECO:0000256" key="2">
    <source>
        <dbReference type="ARBA" id="ARBA00022475"/>
    </source>
</evidence>
<evidence type="ECO:0000313" key="8">
    <source>
        <dbReference type="Proteomes" id="UP000070250"/>
    </source>
</evidence>
<dbReference type="PANTHER" id="PTHR30224:SF4">
    <property type="entry name" value="ELECTRON TRANSPORT PROTEIN YCCM-RELATED"/>
    <property type="match status" value="1"/>
</dbReference>
<dbReference type="InterPro" id="IPR052378">
    <property type="entry name" value="NosR_regulator"/>
</dbReference>
<protein>
    <submittedName>
        <fullName evidence="7">FMN-binding protein</fullName>
    </submittedName>
</protein>
<feature type="chain" id="PRO_5007448376" evidence="5">
    <location>
        <begin position="27"/>
        <end position="885"/>
    </location>
</feature>
<gene>
    <name evidence="7" type="ORF">ACG33_11860</name>
</gene>
<dbReference type="Proteomes" id="UP000070250">
    <property type="component" value="Chromosome"/>
</dbReference>
<dbReference type="InterPro" id="IPR007329">
    <property type="entry name" value="FMN-bd"/>
</dbReference>
<dbReference type="SUPFAM" id="SSF54862">
    <property type="entry name" value="4Fe-4S ferredoxins"/>
    <property type="match status" value="1"/>
</dbReference>
<dbReference type="RefSeq" id="WP_066921454.1">
    <property type="nucleotide sequence ID" value="NZ_CP011971.1"/>
</dbReference>
<dbReference type="InterPro" id="IPR017896">
    <property type="entry name" value="4Fe4S_Fe-S-bd"/>
</dbReference>
<dbReference type="OrthoDB" id="9806398at2"/>
<evidence type="ECO:0000313" key="7">
    <source>
        <dbReference type="EMBL" id="AMN47779.1"/>
    </source>
</evidence>
<name>A0A127FDS4_STEDE</name>
<dbReference type="PATRIC" id="fig|465721.4.peg.2534"/>
<feature type="transmembrane region" description="Helical" evidence="4">
    <location>
        <begin position="575"/>
        <end position="595"/>
    </location>
</feature>
<sequence length="885" mass="100238">MCSSPRRWRTIIATLLLIIFANPVFADQGYEAPLPPQLSSDPDMCAYAPCTDVMPKARRFSLRKGHPAYVEAYRGEPRRLQDHREQSERDVDARHAGRDDDLLGYVFLSTDMMDIPGYSGKPIVTLIGMDTAGIITGVKVLRHSEPILLLGIPESQLDAFIRQYVGKSVGRKIEVGRSRADVLGVDAITGATVTVIAEHQVILGSARAVAKQVGIIEPDVRPAVEFTSVAKLPADRPDWADLIKQGSVRRLMVRPQEVGQPPSRQRYIDMYFGYLNAPAIGISVLGDSGYRRLMADLGPNEHAIFVVADGMESFKGSGFVRGGIFDRIQVIQGSDSFTFRDQDYLNLYDLHTPGAPQFRESGIFLLRSSAFSPAYPWSLVFLANRIDTGTGARTFLSFEQEYWLPGRYIVGGRPDYKAPAPMWMKIWRDRALEIAIFVIVLAAAGVLYALRDRLVRRSTRNNKRWVSWPKYALWTISIGFFGFYLMAQPSITQVLTWFNAILFEWRWSLFLSDPFIFLFWCFIILTVFFWGRGMFCGWLCPYGALSEGVFRIAGALGLQRFQFKLPQRLHDRLKWIKYLVFAGLLVVSFYSIGMAEKLAEIEPFKTTFLVGVWNRSWPFVVFWAVLLILALFIERPFCKYLCPLGAGLAVPSTFRWWALKRKPECTTCHACAAGCDSLAIDTRGRIDPRECLLCLDCMVMYYDDHACPPLAKERKQRTKAGIALTPIGADGYYIPIHPLTTTPLRPVEAKLGPLAWLRRELVDHLFPWNRQFLTYPLALRAAGIALAILVTWAWLLGATGRLGPGLVLGWWFAWSVYELIVRMRCKPWVKEGPWWGHTMRPATWADMAAYVSMKNLLIGAALFLLMRGTGVLDFLHDLVELQWLY</sequence>
<feature type="transmembrane region" description="Helical" evidence="4">
    <location>
        <begin position="431"/>
        <end position="450"/>
    </location>
</feature>
<dbReference type="SMART" id="SM00900">
    <property type="entry name" value="FMN_bind"/>
    <property type="match status" value="1"/>
</dbReference>
<accession>A0A127FDS4</accession>
<dbReference type="Pfam" id="PF12801">
    <property type="entry name" value="Fer4_5"/>
    <property type="match status" value="2"/>
</dbReference>
<evidence type="ECO:0000256" key="3">
    <source>
        <dbReference type="ARBA" id="ARBA00023136"/>
    </source>
</evidence>
<reference evidence="7 8" key="1">
    <citation type="submission" date="2015-06" db="EMBL/GenBank/DDBJ databases">
        <title>A Comprehensive Approach to Explore the Metabolic and Phylogenetic Diversity of Bacterial Steroid Degradation in the Environment: Testosterone as an Example.</title>
        <authorList>
            <person name="Yang F.-C."/>
            <person name="Chen Y.-L."/>
            <person name="Yu C.-P."/>
            <person name="Tang S.-L."/>
            <person name="Wang P.-H."/>
            <person name="Ismail W."/>
            <person name="Wang C.-H."/>
            <person name="Yang C.-Y."/>
            <person name="Chiang Y.-R."/>
        </authorList>
    </citation>
    <scope>NUCLEOTIDE SEQUENCE [LARGE SCALE GENOMIC DNA]</scope>
    <source>
        <strain evidence="7 8">DSM 18526</strain>
    </source>
</reference>
<evidence type="ECO:0000256" key="5">
    <source>
        <dbReference type="SAM" id="SignalP"/>
    </source>
</evidence>
<dbReference type="STRING" id="465721.ACG33_11860"/>
<feature type="transmembrane region" description="Helical" evidence="4">
    <location>
        <begin position="777"/>
        <end position="796"/>
    </location>
</feature>
<feature type="transmembrane region" description="Helical" evidence="4">
    <location>
        <begin position="615"/>
        <end position="633"/>
    </location>
</feature>
<feature type="signal peptide" evidence="5">
    <location>
        <begin position="1"/>
        <end position="26"/>
    </location>
</feature>
<evidence type="ECO:0000256" key="4">
    <source>
        <dbReference type="SAM" id="Phobius"/>
    </source>
</evidence>